<evidence type="ECO:0000256" key="1">
    <source>
        <dbReference type="SAM" id="MobiDB-lite"/>
    </source>
</evidence>
<protein>
    <submittedName>
        <fullName evidence="2">Uncharacterized protein</fullName>
    </submittedName>
</protein>
<evidence type="ECO:0000313" key="3">
    <source>
        <dbReference type="Proteomes" id="UP001227964"/>
    </source>
</evidence>
<sequence length="141" mass="15015">MTDNAENQEQNAGAAIDSDELDAIAREAGEDEAPQNTGELMEERDGPTTAEVIAPLIGFGCDIGCPNYQIQKAEKQALAEAYGELIDKYYPEGVGAWGVELNALLMTAAIFGPRVAQGVPARAKPKAEEATEEKEAETDES</sequence>
<feature type="compositionally biased region" description="Low complexity" evidence="1">
    <location>
        <begin position="1"/>
        <end position="15"/>
    </location>
</feature>
<dbReference type="Proteomes" id="UP001227964">
    <property type="component" value="Unassembled WGS sequence"/>
</dbReference>
<feature type="region of interest" description="Disordered" evidence="1">
    <location>
        <begin position="1"/>
        <end position="47"/>
    </location>
</feature>
<dbReference type="RefSeq" id="WP_285394044.1">
    <property type="nucleotide sequence ID" value="NZ_JASSVS010000028.1"/>
</dbReference>
<organism evidence="2 3">
    <name type="scientific">Marinobacter azerbaijanicus</name>
    <dbReference type="NCBI Taxonomy" id="3050455"/>
    <lineage>
        <taxon>Bacteria</taxon>
        <taxon>Pseudomonadati</taxon>
        <taxon>Pseudomonadota</taxon>
        <taxon>Gammaproteobacteria</taxon>
        <taxon>Pseudomonadales</taxon>
        <taxon>Marinobacteraceae</taxon>
        <taxon>Marinobacter</taxon>
    </lineage>
</organism>
<reference evidence="2 3" key="1">
    <citation type="submission" date="2023-06" db="EMBL/GenBank/DDBJ databases">
        <title>Marinobacter azerbaijanicus a moderately halophilic, isolated from Urmia Lake in Azerbaijan region of Iran.</title>
        <authorList>
            <person name="Sanchez-Porro C."/>
            <person name="Aghdam E.M."/>
            <person name="Saheb S.M."/>
            <person name="Tarhriz V."/>
            <person name="Kazemi E."/>
            <person name="Ammozegar M.A."/>
            <person name="Ventosa A."/>
            <person name="Hejazi M.S."/>
        </authorList>
    </citation>
    <scope>NUCLEOTIDE SEQUENCE [LARGE SCALE GENOMIC DNA]</scope>
    <source>
        <strain evidence="2 3">TBZ242</strain>
    </source>
</reference>
<dbReference type="EMBL" id="JASSVS010000028">
    <property type="protein sequence ID" value="MDL0433970.1"/>
    <property type="molecule type" value="Genomic_DNA"/>
</dbReference>
<name>A0ABT7IIG2_9GAMM</name>
<evidence type="ECO:0000313" key="2">
    <source>
        <dbReference type="EMBL" id="MDL0433970.1"/>
    </source>
</evidence>
<gene>
    <name evidence="2" type="ORF">QPM17_22780</name>
</gene>
<proteinExistence type="predicted"/>
<keyword evidence="3" id="KW-1185">Reference proteome</keyword>
<comment type="caution">
    <text evidence="2">The sequence shown here is derived from an EMBL/GenBank/DDBJ whole genome shotgun (WGS) entry which is preliminary data.</text>
</comment>
<accession>A0ABT7IIG2</accession>
<feature type="region of interest" description="Disordered" evidence="1">
    <location>
        <begin position="117"/>
        <end position="141"/>
    </location>
</feature>
<feature type="compositionally biased region" description="Acidic residues" evidence="1">
    <location>
        <begin position="130"/>
        <end position="141"/>
    </location>
</feature>